<accession>A0A2I1HX44</accession>
<dbReference type="AlphaFoldDB" id="A0A2I1HX44"/>
<dbReference type="EMBL" id="LLXI01010379">
    <property type="protein sequence ID" value="PKY63461.1"/>
    <property type="molecule type" value="Genomic_DNA"/>
</dbReference>
<evidence type="ECO:0000313" key="2">
    <source>
        <dbReference type="Proteomes" id="UP000234323"/>
    </source>
</evidence>
<evidence type="ECO:0000313" key="1">
    <source>
        <dbReference type="EMBL" id="PKY63461.1"/>
    </source>
</evidence>
<proteinExistence type="predicted"/>
<name>A0A2I1HX44_9GLOM</name>
<comment type="caution">
    <text evidence="1">The sequence shown here is derived from an EMBL/GenBank/DDBJ whole genome shotgun (WGS) entry which is preliminary data.</text>
</comment>
<sequence length="63" mass="6892">MEKSISHSCNFEIALEDMIIIDTLSKCHALLATEIIATMEYVVNGMERNIVLAVAVHAINSSS</sequence>
<protein>
    <submittedName>
        <fullName evidence="1">Uncharacterized protein</fullName>
    </submittedName>
</protein>
<dbReference type="Proteomes" id="UP000234323">
    <property type="component" value="Unassembled WGS sequence"/>
</dbReference>
<gene>
    <name evidence="1" type="ORF">RhiirA4_492449</name>
</gene>
<keyword evidence="2" id="KW-1185">Reference proteome</keyword>
<organism evidence="1 2">
    <name type="scientific">Rhizophagus irregularis</name>
    <dbReference type="NCBI Taxonomy" id="588596"/>
    <lineage>
        <taxon>Eukaryota</taxon>
        <taxon>Fungi</taxon>
        <taxon>Fungi incertae sedis</taxon>
        <taxon>Mucoromycota</taxon>
        <taxon>Glomeromycotina</taxon>
        <taxon>Glomeromycetes</taxon>
        <taxon>Glomerales</taxon>
        <taxon>Glomeraceae</taxon>
        <taxon>Rhizophagus</taxon>
    </lineage>
</organism>
<reference evidence="1 2" key="1">
    <citation type="submission" date="2015-10" db="EMBL/GenBank/DDBJ databases">
        <title>Genome analyses suggest a sexual origin of heterokaryosis in a supposedly ancient asexual fungus.</title>
        <authorList>
            <person name="Ropars J."/>
            <person name="Sedzielewska K."/>
            <person name="Noel J."/>
            <person name="Charron P."/>
            <person name="Farinelli L."/>
            <person name="Marton T."/>
            <person name="Kruger M."/>
            <person name="Pelin A."/>
            <person name="Brachmann A."/>
            <person name="Corradi N."/>
        </authorList>
    </citation>
    <scope>NUCLEOTIDE SEQUENCE [LARGE SCALE GENOMIC DNA]</scope>
    <source>
        <strain evidence="1 2">A4</strain>
    </source>
</reference>